<sequence>MSCNQNDKETDREKIAENYISALNKSDYNSLVGLFADSVRFNEMEHIRTFSKQGYRSLFQWDSVFAPEYRILDLRKEGEKLHLKISKTCDRIRFLHEAPFISNEIMEIKDGAIHRIEIVEYVDFNDSLWVAKREKLVSWIDENHPELDGFIYDQTKEGAIKFQRAMEYYKNRKYSTIVQEKNQH</sequence>
<name>A0A6G7J943_9FLAO</name>
<dbReference type="EMBL" id="CP049616">
    <property type="protein sequence ID" value="QII46947.1"/>
    <property type="molecule type" value="Genomic_DNA"/>
</dbReference>
<proteinExistence type="predicted"/>
<dbReference type="Proteomes" id="UP000502928">
    <property type="component" value="Chromosome"/>
</dbReference>
<dbReference type="KEGG" id="mut:GVT53_20435"/>
<dbReference type="RefSeq" id="WP_166250287.1">
    <property type="nucleotide sequence ID" value="NZ_CP049616.1"/>
</dbReference>
<reference evidence="1 2" key="1">
    <citation type="submission" date="2020-02" db="EMBL/GenBank/DDBJ databases">
        <title>Complete genome of Muricauda sp. 501str8.</title>
        <authorList>
            <person name="Dong B."/>
            <person name="Zhu S."/>
            <person name="Yang J."/>
            <person name="Chen J."/>
        </authorList>
    </citation>
    <scope>NUCLEOTIDE SEQUENCE [LARGE SCALE GENOMIC DNA]</scope>
    <source>
        <strain evidence="1 2">501str8</strain>
    </source>
</reference>
<accession>A0A6G7J943</accession>
<evidence type="ECO:0000313" key="2">
    <source>
        <dbReference type="Proteomes" id="UP000502928"/>
    </source>
</evidence>
<organism evidence="1 2">
    <name type="scientific">Flagellimonas oceani</name>
    <dbReference type="NCBI Taxonomy" id="2698672"/>
    <lineage>
        <taxon>Bacteria</taxon>
        <taxon>Pseudomonadati</taxon>
        <taxon>Bacteroidota</taxon>
        <taxon>Flavobacteriia</taxon>
        <taxon>Flavobacteriales</taxon>
        <taxon>Flavobacteriaceae</taxon>
        <taxon>Flagellimonas</taxon>
    </lineage>
</organism>
<keyword evidence="2" id="KW-1185">Reference proteome</keyword>
<dbReference type="AlphaFoldDB" id="A0A6G7J943"/>
<protein>
    <submittedName>
        <fullName evidence="1">Ester cyclase</fullName>
    </submittedName>
</protein>
<gene>
    <name evidence="1" type="ORF">GVT53_20435</name>
</gene>
<evidence type="ECO:0000313" key="1">
    <source>
        <dbReference type="EMBL" id="QII46947.1"/>
    </source>
</evidence>
<dbReference type="Gene3D" id="3.10.450.50">
    <property type="match status" value="1"/>
</dbReference>